<keyword evidence="2" id="KW-1185">Reference proteome</keyword>
<dbReference type="KEGG" id="pbor:BSF38_00570"/>
<organism evidence="1 2">
    <name type="scientific">Paludisphaera borealis</name>
    <dbReference type="NCBI Taxonomy" id="1387353"/>
    <lineage>
        <taxon>Bacteria</taxon>
        <taxon>Pseudomonadati</taxon>
        <taxon>Planctomycetota</taxon>
        <taxon>Planctomycetia</taxon>
        <taxon>Isosphaerales</taxon>
        <taxon>Isosphaeraceae</taxon>
        <taxon>Paludisphaera</taxon>
    </lineage>
</organism>
<proteinExistence type="predicted"/>
<dbReference type="OrthoDB" id="284792at2"/>
<evidence type="ECO:0000313" key="1">
    <source>
        <dbReference type="EMBL" id="APW59156.1"/>
    </source>
</evidence>
<dbReference type="AlphaFoldDB" id="A0A1U7CJS4"/>
<accession>A0A1U7CJS4</accession>
<name>A0A1U7CJS4_9BACT</name>
<reference evidence="2" key="1">
    <citation type="submission" date="2016-12" db="EMBL/GenBank/DDBJ databases">
        <title>Comparative genomics of four Isosphaeraceae planctomycetes: a common pool of plasmids and glycoside hydrolase genes.</title>
        <authorList>
            <person name="Ivanova A."/>
        </authorList>
    </citation>
    <scope>NUCLEOTIDE SEQUENCE [LARGE SCALE GENOMIC DNA]</scope>
    <source>
        <strain evidence="2">PX4</strain>
    </source>
</reference>
<sequence length="101" mass="10764">MNTYPADEQRISEVERGRSCEAVVPLAPGGSLSVGDTVLFALSRSRAGQEPSYVKGGDSVLVTLTDVSDLDKIDPATGHALLHLRWEPLGQDKSTGSKAKR</sequence>
<dbReference type="EMBL" id="CP019082">
    <property type="protein sequence ID" value="APW59156.1"/>
    <property type="molecule type" value="Genomic_DNA"/>
</dbReference>
<gene>
    <name evidence="1" type="ORF">BSF38_00570</name>
</gene>
<evidence type="ECO:0000313" key="2">
    <source>
        <dbReference type="Proteomes" id="UP000186309"/>
    </source>
</evidence>
<dbReference type="Proteomes" id="UP000186309">
    <property type="component" value="Chromosome"/>
</dbReference>
<protein>
    <submittedName>
        <fullName evidence="1">Uncharacterized protein</fullName>
    </submittedName>
</protein>